<feature type="domain" description="FAD-binding" evidence="7">
    <location>
        <begin position="6"/>
        <end position="369"/>
    </location>
</feature>
<evidence type="ECO:0000256" key="3">
    <source>
        <dbReference type="ARBA" id="ARBA00022630"/>
    </source>
</evidence>
<comment type="cofactor">
    <cofactor evidence="1">
        <name>FAD</name>
        <dbReference type="ChEBI" id="CHEBI:57692"/>
    </cofactor>
</comment>
<keyword evidence="4" id="KW-0274">FAD</keyword>
<keyword evidence="5" id="KW-0560">Oxidoreductase</keyword>
<dbReference type="GO" id="GO:0004497">
    <property type="term" value="F:monooxygenase activity"/>
    <property type="evidence" value="ECO:0007669"/>
    <property type="project" value="UniProtKB-KW"/>
</dbReference>
<keyword evidence="9" id="KW-1185">Reference proteome</keyword>
<dbReference type="InterPro" id="IPR051104">
    <property type="entry name" value="FAD_monoxygenase"/>
</dbReference>
<dbReference type="Gene3D" id="3.50.50.60">
    <property type="entry name" value="FAD/NAD(P)-binding domain"/>
    <property type="match status" value="1"/>
</dbReference>
<evidence type="ECO:0000256" key="5">
    <source>
        <dbReference type="ARBA" id="ARBA00023002"/>
    </source>
</evidence>
<dbReference type="PRINTS" id="PR00420">
    <property type="entry name" value="RNGMNOXGNASE"/>
</dbReference>
<name>A0AAJ0CT33_9HYPO</name>
<dbReference type="PANTHER" id="PTHR46720:SF3">
    <property type="entry name" value="FAD-BINDING DOMAIN-CONTAINING PROTEIN-RELATED"/>
    <property type="match status" value="1"/>
</dbReference>
<protein>
    <recommendedName>
        <fullName evidence="7">FAD-binding domain-containing protein</fullName>
    </recommendedName>
</protein>
<evidence type="ECO:0000256" key="6">
    <source>
        <dbReference type="ARBA" id="ARBA00023033"/>
    </source>
</evidence>
<dbReference type="SUPFAM" id="SSF51905">
    <property type="entry name" value="FAD/NAD(P)-binding domain"/>
    <property type="match status" value="1"/>
</dbReference>
<dbReference type="PANTHER" id="PTHR46720">
    <property type="entry name" value="HYDROXYLASE, PUTATIVE (AFU_ORTHOLOGUE AFUA_3G01460)-RELATED"/>
    <property type="match status" value="1"/>
</dbReference>
<dbReference type="GO" id="GO:0044550">
    <property type="term" value="P:secondary metabolite biosynthetic process"/>
    <property type="evidence" value="ECO:0007669"/>
    <property type="project" value="TreeGrafter"/>
</dbReference>
<accession>A0AAJ0CT33</accession>
<dbReference type="InterPro" id="IPR036188">
    <property type="entry name" value="FAD/NAD-bd_sf"/>
</dbReference>
<gene>
    <name evidence="8" type="ORF">QQS21_003574</name>
</gene>
<dbReference type="EMBL" id="JASWJB010000047">
    <property type="protein sequence ID" value="KAK2606056.1"/>
    <property type="molecule type" value="Genomic_DNA"/>
</dbReference>
<dbReference type="InterPro" id="IPR002938">
    <property type="entry name" value="FAD-bd"/>
</dbReference>
<evidence type="ECO:0000313" key="8">
    <source>
        <dbReference type="EMBL" id="KAK2606056.1"/>
    </source>
</evidence>
<keyword evidence="3" id="KW-0285">Flavoprotein</keyword>
<dbReference type="AlphaFoldDB" id="A0AAJ0CT33"/>
<dbReference type="Proteomes" id="UP001251528">
    <property type="component" value="Unassembled WGS sequence"/>
</dbReference>
<comment type="caution">
    <text evidence="8">The sequence shown here is derived from an EMBL/GenBank/DDBJ whole genome shotgun (WGS) entry which is preliminary data.</text>
</comment>
<sequence length="425" mass="46491">MCSSIRIAIVGGGLAGASLLHALLKYPHLDIHIFESAAEFKEAGAAVGVARNGLAALDLIGSSATECLERAGAVPQRGVRFMLAQGKGKNSMIDEARDGDGHRLTSIVHRAAFLRELLIDVPPERLHPAKKLDRVERSDDGGPVTLYFIDGTAHECDILIGADGIHSMVRKIILDEEDPAAYPRNAGWWAVMALKPYATARSSLGEGLVDADNAREHMWVGDGTYLMHNVLNQGQLVQLVICAYDKDGEASDQWHRMVDAEEIMKLYQGWPPYLNKAVNELLCDQAQQPAMYLWDHPPARTYTSGPICIMGDAAHATTPWQGSGCGMSIEDSLILSTLLGRSKTPAEATVALRVYDQVRRPRTQRIVESSKCTGIIMTGKGEETGLALEKLKQNILPRWDFILDFNNAKARDEAAELMTVELAKI</sequence>
<comment type="similarity">
    <text evidence="2">Belongs to the paxM FAD-dependent monooxygenase family.</text>
</comment>
<evidence type="ECO:0000313" key="9">
    <source>
        <dbReference type="Proteomes" id="UP001251528"/>
    </source>
</evidence>
<reference evidence="8" key="1">
    <citation type="submission" date="2023-06" db="EMBL/GenBank/DDBJ databases">
        <title>Conoideocrella luteorostrata (Hypocreales: Clavicipitaceae), a potential biocontrol fungus for elongate hemlock scale in United States Christmas tree production areas.</title>
        <authorList>
            <person name="Barrett H."/>
            <person name="Lovett B."/>
            <person name="Macias A.M."/>
            <person name="Stajich J.E."/>
            <person name="Kasson M.T."/>
        </authorList>
    </citation>
    <scope>NUCLEOTIDE SEQUENCE</scope>
    <source>
        <strain evidence="8">ARSEF 14590</strain>
    </source>
</reference>
<evidence type="ECO:0000259" key="7">
    <source>
        <dbReference type="Pfam" id="PF01494"/>
    </source>
</evidence>
<organism evidence="8 9">
    <name type="scientific">Conoideocrella luteorostrata</name>
    <dbReference type="NCBI Taxonomy" id="1105319"/>
    <lineage>
        <taxon>Eukaryota</taxon>
        <taxon>Fungi</taxon>
        <taxon>Dikarya</taxon>
        <taxon>Ascomycota</taxon>
        <taxon>Pezizomycotina</taxon>
        <taxon>Sordariomycetes</taxon>
        <taxon>Hypocreomycetidae</taxon>
        <taxon>Hypocreales</taxon>
        <taxon>Clavicipitaceae</taxon>
        <taxon>Conoideocrella</taxon>
    </lineage>
</organism>
<evidence type="ECO:0000256" key="2">
    <source>
        <dbReference type="ARBA" id="ARBA00007992"/>
    </source>
</evidence>
<dbReference type="GO" id="GO:0071949">
    <property type="term" value="F:FAD binding"/>
    <property type="evidence" value="ECO:0007669"/>
    <property type="project" value="InterPro"/>
</dbReference>
<keyword evidence="6" id="KW-0503">Monooxygenase</keyword>
<dbReference type="Pfam" id="PF01494">
    <property type="entry name" value="FAD_binding_3"/>
    <property type="match status" value="1"/>
</dbReference>
<proteinExistence type="inferred from homology"/>
<evidence type="ECO:0000256" key="1">
    <source>
        <dbReference type="ARBA" id="ARBA00001974"/>
    </source>
</evidence>
<evidence type="ECO:0000256" key="4">
    <source>
        <dbReference type="ARBA" id="ARBA00022827"/>
    </source>
</evidence>